<evidence type="ECO:0000313" key="2">
    <source>
        <dbReference type="EMBL" id="MFC3714526.1"/>
    </source>
</evidence>
<dbReference type="RefSeq" id="WP_380864253.1">
    <property type="nucleotide sequence ID" value="NZ_JBHRXV010000018.1"/>
</dbReference>
<organism evidence="2 3">
    <name type="scientific">Sphingoaurantiacus capsulatus</name>
    <dbReference type="NCBI Taxonomy" id="1771310"/>
    <lineage>
        <taxon>Bacteria</taxon>
        <taxon>Pseudomonadati</taxon>
        <taxon>Pseudomonadota</taxon>
        <taxon>Alphaproteobacteria</taxon>
        <taxon>Sphingomonadales</taxon>
        <taxon>Sphingosinicellaceae</taxon>
        <taxon>Sphingoaurantiacus</taxon>
    </lineage>
</organism>
<dbReference type="CDD" id="cd06578">
    <property type="entry name" value="HemD"/>
    <property type="match status" value="1"/>
</dbReference>
<gene>
    <name evidence="2" type="ORF">ACFOMD_18315</name>
</gene>
<proteinExistence type="predicted"/>
<dbReference type="Gene3D" id="3.40.50.10090">
    <property type="match status" value="1"/>
</dbReference>
<dbReference type="InterPro" id="IPR003754">
    <property type="entry name" value="4pyrrol_synth_uPrphyn_synth"/>
</dbReference>
<protein>
    <submittedName>
        <fullName evidence="2">Uroporphyrinogen-III synthase</fullName>
        <ecNumber evidence="2">4.2.1.75</ecNumber>
    </submittedName>
</protein>
<sequence>MTSPPSCSAPPARRCARFSRADPIARVLVTRPAPLAQVTAATLEAAGHDVIVAPLLSPVAREWTPPAKAPEALLFTSPQGPRFAGPKADRSLPAYVVGTRTGEAAREAGFTDVRERGGDVAGLFSAVAKAGHRLVLHLAGEDRTAAVPPPGLTVEVRSVYAAELLPLTGEAEAALRDGAIDWALLFSSRSAAHFAVSFDALGQSRAEISIAAISPTALSAAGPGWRAAVAAATPSEAGILAASGLSCDKSRGEGATRTI</sequence>
<keyword evidence="2" id="KW-0456">Lyase</keyword>
<dbReference type="GO" id="GO:0004852">
    <property type="term" value="F:uroporphyrinogen-III synthase activity"/>
    <property type="evidence" value="ECO:0007669"/>
    <property type="project" value="UniProtKB-EC"/>
</dbReference>
<dbReference type="InterPro" id="IPR036108">
    <property type="entry name" value="4pyrrol_syn_uPrphyn_synt_sf"/>
</dbReference>
<accession>A0ABV7XEB6</accession>
<dbReference type="EMBL" id="JBHRXV010000018">
    <property type="protein sequence ID" value="MFC3714526.1"/>
    <property type="molecule type" value="Genomic_DNA"/>
</dbReference>
<keyword evidence="3" id="KW-1185">Reference proteome</keyword>
<evidence type="ECO:0000313" key="3">
    <source>
        <dbReference type="Proteomes" id="UP001595615"/>
    </source>
</evidence>
<feature type="domain" description="Tetrapyrrole biosynthesis uroporphyrinogen III synthase" evidence="1">
    <location>
        <begin position="38"/>
        <end position="240"/>
    </location>
</feature>
<evidence type="ECO:0000259" key="1">
    <source>
        <dbReference type="Pfam" id="PF02602"/>
    </source>
</evidence>
<comment type="caution">
    <text evidence="2">The sequence shown here is derived from an EMBL/GenBank/DDBJ whole genome shotgun (WGS) entry which is preliminary data.</text>
</comment>
<name>A0ABV7XEB6_9SPHN</name>
<dbReference type="Pfam" id="PF02602">
    <property type="entry name" value="HEM4"/>
    <property type="match status" value="1"/>
</dbReference>
<dbReference type="EC" id="4.2.1.75" evidence="2"/>
<dbReference type="Proteomes" id="UP001595615">
    <property type="component" value="Unassembled WGS sequence"/>
</dbReference>
<reference evidence="3" key="1">
    <citation type="journal article" date="2019" name="Int. J. Syst. Evol. Microbiol.">
        <title>The Global Catalogue of Microorganisms (GCM) 10K type strain sequencing project: providing services to taxonomists for standard genome sequencing and annotation.</title>
        <authorList>
            <consortium name="The Broad Institute Genomics Platform"/>
            <consortium name="The Broad Institute Genome Sequencing Center for Infectious Disease"/>
            <person name="Wu L."/>
            <person name="Ma J."/>
        </authorList>
    </citation>
    <scope>NUCLEOTIDE SEQUENCE [LARGE SCALE GENOMIC DNA]</scope>
    <source>
        <strain evidence="3">KCTC 42644</strain>
    </source>
</reference>
<dbReference type="SUPFAM" id="SSF69618">
    <property type="entry name" value="HemD-like"/>
    <property type="match status" value="1"/>
</dbReference>